<dbReference type="AlphaFoldDB" id="A0A6J7LX13"/>
<dbReference type="EMBL" id="CAFAAQ010000088">
    <property type="protein sequence ID" value="CAB4809594.1"/>
    <property type="molecule type" value="Genomic_DNA"/>
</dbReference>
<evidence type="ECO:0000313" key="1">
    <source>
        <dbReference type="EMBL" id="CAB4704439.1"/>
    </source>
</evidence>
<gene>
    <name evidence="1" type="ORF">UFOPK2582_01104</name>
    <name evidence="2" type="ORF">UFOPK3046_01058</name>
    <name evidence="3" type="ORF">UFOPK3914_00357</name>
    <name evidence="4" type="ORF">UFOPK4173_01626</name>
</gene>
<reference evidence="3" key="1">
    <citation type="submission" date="2020-05" db="EMBL/GenBank/DDBJ databases">
        <authorList>
            <person name="Chiriac C."/>
            <person name="Salcher M."/>
            <person name="Ghai R."/>
            <person name="Kavagutti S V."/>
        </authorList>
    </citation>
    <scope>NUCLEOTIDE SEQUENCE</scope>
</reference>
<name>A0A6J7LX13_9ZZZZ</name>
<evidence type="ECO:0000313" key="4">
    <source>
        <dbReference type="EMBL" id="CAB5039031.1"/>
    </source>
</evidence>
<dbReference type="EMBL" id="CAFBPW010000232">
    <property type="protein sequence ID" value="CAB5039031.1"/>
    <property type="molecule type" value="Genomic_DNA"/>
</dbReference>
<dbReference type="EMBL" id="CAFBOG010000020">
    <property type="protein sequence ID" value="CAB4970499.1"/>
    <property type="molecule type" value="Genomic_DNA"/>
</dbReference>
<sequence length="127" mass="13962">MRTTSIFTVRAEPTSARLITASFLSTEGYSPEWDHEWDGTARKGSRALHFMAGGIAQSYSFDLNIRYLSGTNGDTRSLIEVRQEARAYTGDSVGTSKTQAEVDHLDAGLRVALEFAGVLEHSEMARC</sequence>
<protein>
    <submittedName>
        <fullName evidence="3">Unannotated protein</fullName>
    </submittedName>
</protein>
<proteinExistence type="predicted"/>
<evidence type="ECO:0000313" key="2">
    <source>
        <dbReference type="EMBL" id="CAB4809594.1"/>
    </source>
</evidence>
<organism evidence="3">
    <name type="scientific">freshwater metagenome</name>
    <dbReference type="NCBI Taxonomy" id="449393"/>
    <lineage>
        <taxon>unclassified sequences</taxon>
        <taxon>metagenomes</taxon>
        <taxon>ecological metagenomes</taxon>
    </lineage>
</organism>
<evidence type="ECO:0000313" key="3">
    <source>
        <dbReference type="EMBL" id="CAB4970499.1"/>
    </source>
</evidence>
<dbReference type="EMBL" id="CAEZXS010000131">
    <property type="protein sequence ID" value="CAB4704439.1"/>
    <property type="molecule type" value="Genomic_DNA"/>
</dbReference>
<accession>A0A6J7LX13</accession>